<dbReference type="AlphaFoldDB" id="A0A6J7HED5"/>
<sequence>MRSSLKRALTATGALVLAAGAVLLPASAAQAHGDYYGKWKLTAWRIDGVTIPCPGKLEIPPPAPSISCDDKEKLVLRTNYRYAATLKVLTRLDEETGDFKVTKFPSSVNKVIVFDPNSDGTNPRAYRLQLIGTKAGTPNKMKIYLATTNRDGSKSTAAMIFTRIS</sequence>
<protein>
    <submittedName>
        <fullName evidence="1">Unannotated protein</fullName>
    </submittedName>
</protein>
<organism evidence="1">
    <name type="scientific">freshwater metagenome</name>
    <dbReference type="NCBI Taxonomy" id="449393"/>
    <lineage>
        <taxon>unclassified sequences</taxon>
        <taxon>metagenomes</taxon>
        <taxon>ecological metagenomes</taxon>
    </lineage>
</organism>
<evidence type="ECO:0000313" key="1">
    <source>
        <dbReference type="EMBL" id="CAB4917116.1"/>
    </source>
</evidence>
<reference evidence="1" key="1">
    <citation type="submission" date="2020-05" db="EMBL/GenBank/DDBJ databases">
        <authorList>
            <person name="Chiriac C."/>
            <person name="Salcher M."/>
            <person name="Ghai R."/>
            <person name="Kavagutti S V."/>
        </authorList>
    </citation>
    <scope>NUCLEOTIDE SEQUENCE</scope>
</reference>
<proteinExistence type="predicted"/>
<name>A0A6J7HED5_9ZZZZ</name>
<dbReference type="EMBL" id="CAFBMR010000046">
    <property type="protein sequence ID" value="CAB4917116.1"/>
    <property type="molecule type" value="Genomic_DNA"/>
</dbReference>
<gene>
    <name evidence="1" type="ORF">UFOPK3610_01193</name>
</gene>
<accession>A0A6J7HED5</accession>